<accession>A0A1M4SHH6</accession>
<dbReference type="AlphaFoldDB" id="A0A1M4SHH6"/>
<evidence type="ECO:0000313" key="10">
    <source>
        <dbReference type="Proteomes" id="UP000184076"/>
    </source>
</evidence>
<protein>
    <submittedName>
        <fullName evidence="9">L,D-transpeptidase catalytic domain</fullName>
    </submittedName>
</protein>
<dbReference type="EMBL" id="FQVB01000003">
    <property type="protein sequence ID" value="SHE31646.1"/>
    <property type="molecule type" value="Genomic_DNA"/>
</dbReference>
<evidence type="ECO:0000256" key="6">
    <source>
        <dbReference type="ARBA" id="ARBA00023316"/>
    </source>
</evidence>
<dbReference type="RefSeq" id="WP_245795087.1">
    <property type="nucleotide sequence ID" value="NZ_FQVB01000003.1"/>
</dbReference>
<evidence type="ECO:0000313" key="9">
    <source>
        <dbReference type="EMBL" id="SHE31646.1"/>
    </source>
</evidence>
<organism evidence="9 10">
    <name type="scientific">Desulfacinum infernum DSM 9756</name>
    <dbReference type="NCBI Taxonomy" id="1121391"/>
    <lineage>
        <taxon>Bacteria</taxon>
        <taxon>Pseudomonadati</taxon>
        <taxon>Thermodesulfobacteriota</taxon>
        <taxon>Syntrophobacteria</taxon>
        <taxon>Syntrophobacterales</taxon>
        <taxon>Syntrophobacteraceae</taxon>
        <taxon>Desulfacinum</taxon>
    </lineage>
</organism>
<feature type="active site" description="Proton donor/acceptor" evidence="7">
    <location>
        <position position="178"/>
    </location>
</feature>
<keyword evidence="4 7" id="KW-0133">Cell shape</keyword>
<evidence type="ECO:0000256" key="3">
    <source>
        <dbReference type="ARBA" id="ARBA00022679"/>
    </source>
</evidence>
<dbReference type="InterPro" id="IPR038063">
    <property type="entry name" value="Transpep_catalytic_dom"/>
</dbReference>
<keyword evidence="6 7" id="KW-0961">Cell wall biogenesis/degradation</keyword>
<dbReference type="InterPro" id="IPR005490">
    <property type="entry name" value="LD_TPept_cat_dom"/>
</dbReference>
<dbReference type="PANTHER" id="PTHR36699:SF1">
    <property type="entry name" value="L,D-TRANSPEPTIDASE YAFK-RELATED"/>
    <property type="match status" value="1"/>
</dbReference>
<dbReference type="SUPFAM" id="SSF141523">
    <property type="entry name" value="L,D-transpeptidase catalytic domain-like"/>
    <property type="match status" value="1"/>
</dbReference>
<dbReference type="Proteomes" id="UP000184076">
    <property type="component" value="Unassembled WGS sequence"/>
</dbReference>
<keyword evidence="10" id="KW-1185">Reference proteome</keyword>
<proteinExistence type="inferred from homology"/>
<dbReference type="PROSITE" id="PS52029">
    <property type="entry name" value="LD_TPASE"/>
    <property type="match status" value="1"/>
</dbReference>
<sequence>MAAAFLLGLLLSGACTVQGPGSGGGISKHEGSRESSANEVARLRFDELKPVRIDYLRPTEEILNPEVFVYKDKRRLYVMDRGVLVRNYPIGLGKNPKGDKMGEGDGRTPEGTFYICVKNPRSKFYKSLALSYPTKKHAEQAFMAGLLSPVQYRDIILALERKVQPPWDTPLGGEIFIHGGGAHGDWTDGCIALYNSDMNELYTMADVGTPVTVRP</sequence>
<dbReference type="CDD" id="cd16913">
    <property type="entry name" value="YkuD_like"/>
    <property type="match status" value="1"/>
</dbReference>
<comment type="pathway">
    <text evidence="1 7">Cell wall biogenesis; peptidoglycan biosynthesis.</text>
</comment>
<evidence type="ECO:0000256" key="4">
    <source>
        <dbReference type="ARBA" id="ARBA00022960"/>
    </source>
</evidence>
<reference evidence="10" key="1">
    <citation type="submission" date="2016-11" db="EMBL/GenBank/DDBJ databases">
        <authorList>
            <person name="Varghese N."/>
            <person name="Submissions S."/>
        </authorList>
    </citation>
    <scope>NUCLEOTIDE SEQUENCE [LARGE SCALE GENOMIC DNA]</scope>
    <source>
        <strain evidence="10">DSM 9756</strain>
    </source>
</reference>
<dbReference type="Gene3D" id="2.40.440.10">
    <property type="entry name" value="L,D-transpeptidase catalytic domain-like"/>
    <property type="match status" value="1"/>
</dbReference>
<dbReference type="Pfam" id="PF03734">
    <property type="entry name" value="YkuD"/>
    <property type="match status" value="1"/>
</dbReference>
<evidence type="ECO:0000256" key="1">
    <source>
        <dbReference type="ARBA" id="ARBA00004752"/>
    </source>
</evidence>
<keyword evidence="3" id="KW-0808">Transferase</keyword>
<dbReference type="GO" id="GO:0071555">
    <property type="term" value="P:cell wall organization"/>
    <property type="evidence" value="ECO:0007669"/>
    <property type="project" value="UniProtKB-UniRule"/>
</dbReference>
<dbReference type="GO" id="GO:0009252">
    <property type="term" value="P:peptidoglycan biosynthetic process"/>
    <property type="evidence" value="ECO:0007669"/>
    <property type="project" value="UniProtKB-UniPathway"/>
</dbReference>
<evidence type="ECO:0000256" key="5">
    <source>
        <dbReference type="ARBA" id="ARBA00022984"/>
    </source>
</evidence>
<evidence type="ECO:0000256" key="2">
    <source>
        <dbReference type="ARBA" id="ARBA00005992"/>
    </source>
</evidence>
<evidence type="ECO:0000256" key="7">
    <source>
        <dbReference type="PROSITE-ProRule" id="PRU01373"/>
    </source>
</evidence>
<comment type="similarity">
    <text evidence="2">Belongs to the YkuD family.</text>
</comment>
<dbReference type="STRING" id="1121391.SAMN02745206_00100"/>
<gene>
    <name evidence="9" type="ORF">SAMN02745206_00100</name>
</gene>
<feature type="domain" description="L,D-TPase catalytic" evidence="8">
    <location>
        <begin position="65"/>
        <end position="214"/>
    </location>
</feature>
<evidence type="ECO:0000259" key="8">
    <source>
        <dbReference type="PROSITE" id="PS52029"/>
    </source>
</evidence>
<name>A0A1M4SHH6_9BACT</name>
<dbReference type="UniPathway" id="UPA00219"/>
<dbReference type="GO" id="GO:0016740">
    <property type="term" value="F:transferase activity"/>
    <property type="evidence" value="ECO:0007669"/>
    <property type="project" value="UniProtKB-KW"/>
</dbReference>
<dbReference type="GO" id="GO:0004180">
    <property type="term" value="F:carboxypeptidase activity"/>
    <property type="evidence" value="ECO:0007669"/>
    <property type="project" value="UniProtKB-ARBA"/>
</dbReference>
<dbReference type="GO" id="GO:0008360">
    <property type="term" value="P:regulation of cell shape"/>
    <property type="evidence" value="ECO:0007669"/>
    <property type="project" value="UniProtKB-UniRule"/>
</dbReference>
<dbReference type="PANTHER" id="PTHR36699">
    <property type="entry name" value="LD-TRANSPEPTIDASE"/>
    <property type="match status" value="1"/>
</dbReference>
<feature type="active site" description="Nucleophile" evidence="7">
    <location>
        <position position="190"/>
    </location>
</feature>
<keyword evidence="5 7" id="KW-0573">Peptidoglycan synthesis</keyword>